<evidence type="ECO:0000313" key="4">
    <source>
        <dbReference type="Proteomes" id="UP000016923"/>
    </source>
</evidence>
<dbReference type="InterPro" id="IPR038906">
    <property type="entry name" value="TTC36"/>
</dbReference>
<dbReference type="AlphaFoldDB" id="S3CRF6"/>
<accession>S3CRF6</accession>
<proteinExistence type="inferred from homology"/>
<gene>
    <name evidence="3" type="ORF">F503_01541</name>
</gene>
<evidence type="ECO:0000256" key="2">
    <source>
        <dbReference type="SAM" id="MobiDB-lite"/>
    </source>
</evidence>
<comment type="similarity">
    <text evidence="1">Belongs to the TTC36 family.</text>
</comment>
<dbReference type="PANTHER" id="PTHR21405">
    <property type="entry name" value="CDNA SEQUENCE BC021608"/>
    <property type="match status" value="1"/>
</dbReference>
<organism evidence="3 4">
    <name type="scientific">Ophiostoma piceae (strain UAMH 11346)</name>
    <name type="common">Sap stain fungus</name>
    <dbReference type="NCBI Taxonomy" id="1262450"/>
    <lineage>
        <taxon>Eukaryota</taxon>
        <taxon>Fungi</taxon>
        <taxon>Dikarya</taxon>
        <taxon>Ascomycota</taxon>
        <taxon>Pezizomycotina</taxon>
        <taxon>Sordariomycetes</taxon>
        <taxon>Sordariomycetidae</taxon>
        <taxon>Ophiostomatales</taxon>
        <taxon>Ophiostomataceae</taxon>
        <taxon>Ophiostoma</taxon>
    </lineage>
</organism>
<dbReference type="PANTHER" id="PTHR21405:SF0">
    <property type="entry name" value="TETRATRICOPEPTIDE REPEAT PROTEIN 36"/>
    <property type="match status" value="1"/>
</dbReference>
<protein>
    <recommendedName>
        <fullName evidence="5">Tetratricopeptide repeat protein 36</fullName>
    </recommendedName>
</protein>
<dbReference type="OMA" id="ILYKAAR"/>
<sequence>MAGVSLSRQDIDILGKILDPESSADGVPRLDASLPRDPHITDAEEYAQVSQQERDLVLSLQQADMELAGVGKKALLDPIAAYRTALSGLEELIARYPKYASAMNNRAQALRRLYGDDILLERTEAPSNSDRTSATAAILQGDAATRDEREEAAATVLSDLDRTIALLMPASSSSSSPNPSPTTLSPTANKTLSQAFTQRGALYYATSTHMASGQRCNSRIERPEVEWSREDFEEAAARNFDLGGRFGNDLARELAVGINPTAKLCGQMVQQMMKDEYDPEV</sequence>
<evidence type="ECO:0000313" key="3">
    <source>
        <dbReference type="EMBL" id="EPE03205.1"/>
    </source>
</evidence>
<keyword evidence="4" id="KW-1185">Reference proteome</keyword>
<evidence type="ECO:0008006" key="5">
    <source>
        <dbReference type="Google" id="ProtNLM"/>
    </source>
</evidence>
<evidence type="ECO:0000256" key="1">
    <source>
        <dbReference type="ARBA" id="ARBA00006995"/>
    </source>
</evidence>
<reference evidence="3 4" key="1">
    <citation type="journal article" date="2013" name="BMC Genomics">
        <title>The genome and transcriptome of the pine saprophyte Ophiostoma piceae, and a comparison with the bark beetle-associated pine pathogen Grosmannia clavigera.</title>
        <authorList>
            <person name="Haridas S."/>
            <person name="Wang Y."/>
            <person name="Lim L."/>
            <person name="Massoumi Alamouti S."/>
            <person name="Jackman S."/>
            <person name="Docking R."/>
            <person name="Robertson G."/>
            <person name="Birol I."/>
            <person name="Bohlmann J."/>
            <person name="Breuil C."/>
        </authorList>
    </citation>
    <scope>NUCLEOTIDE SEQUENCE [LARGE SCALE GENOMIC DNA]</scope>
    <source>
        <strain evidence="3 4">UAMH 11346</strain>
    </source>
</reference>
<dbReference type="HOGENOM" id="CLU_074601_0_0_1"/>
<dbReference type="VEuPathDB" id="FungiDB:F503_01541"/>
<dbReference type="EMBL" id="KE148170">
    <property type="protein sequence ID" value="EPE03205.1"/>
    <property type="molecule type" value="Genomic_DNA"/>
</dbReference>
<dbReference type="GO" id="GO:0006570">
    <property type="term" value="P:tyrosine metabolic process"/>
    <property type="evidence" value="ECO:0007669"/>
    <property type="project" value="TreeGrafter"/>
</dbReference>
<dbReference type="OrthoDB" id="539634at2759"/>
<dbReference type="eggNOG" id="KOG4555">
    <property type="taxonomic scope" value="Eukaryota"/>
</dbReference>
<dbReference type="STRING" id="1262450.S3CRF6"/>
<name>S3CRF6_OPHP1</name>
<dbReference type="Proteomes" id="UP000016923">
    <property type="component" value="Unassembled WGS sequence"/>
</dbReference>
<feature type="region of interest" description="Disordered" evidence="2">
    <location>
        <begin position="169"/>
        <end position="188"/>
    </location>
</feature>